<feature type="binding site" evidence="5">
    <location>
        <begin position="106"/>
        <end position="114"/>
    </location>
    <ligand>
        <name>5-phospho-alpha-D-ribose 1-diphosphate</name>
        <dbReference type="ChEBI" id="CHEBI:58017"/>
    </ligand>
</feature>
<comment type="caution">
    <text evidence="5">Lacks conserved residue(s) required for the propagation of feature annotation.</text>
</comment>
<feature type="domain" description="Glycosyl transferase family 3 N-terminal" evidence="7">
    <location>
        <begin position="4"/>
        <end position="61"/>
    </location>
</feature>
<keyword evidence="4 5" id="KW-0057">Aromatic amino acid biosynthesis</keyword>
<feature type="binding site" evidence="5">
    <location>
        <position position="118"/>
    </location>
    <ligand>
        <name>5-phospho-alpha-D-ribose 1-diphosphate</name>
        <dbReference type="ChEBI" id="CHEBI:58017"/>
    </ligand>
</feature>
<dbReference type="EC" id="2.4.2.18" evidence="5"/>
<dbReference type="InterPro" id="IPR035902">
    <property type="entry name" value="Nuc_phospho_transferase"/>
</dbReference>
<dbReference type="Pfam" id="PF00591">
    <property type="entry name" value="Glycos_transf_3"/>
    <property type="match status" value="1"/>
</dbReference>
<evidence type="ECO:0000256" key="2">
    <source>
        <dbReference type="ARBA" id="ARBA00022679"/>
    </source>
</evidence>
<reference evidence="8 9" key="1">
    <citation type="submission" date="2017-06" db="EMBL/GenBank/DDBJ databases">
        <authorList>
            <consortium name="Pathogen Informatics"/>
        </authorList>
    </citation>
    <scope>NUCLEOTIDE SEQUENCE [LARGE SCALE GENOMIC DNA]</scope>
    <source>
        <strain evidence="8 9">NCTC13839</strain>
    </source>
</reference>
<dbReference type="PANTHER" id="PTHR43285:SF2">
    <property type="entry name" value="ANTHRANILATE PHOSPHORIBOSYLTRANSFERASE"/>
    <property type="match status" value="1"/>
</dbReference>
<feature type="binding site" evidence="5">
    <location>
        <position position="222"/>
    </location>
    <ligand>
        <name>Mg(2+)</name>
        <dbReference type="ChEBI" id="CHEBI:18420"/>
        <label>2</label>
    </ligand>
</feature>
<dbReference type="KEGG" id="sste:SAMEA4384403_1401"/>
<dbReference type="RefSeq" id="WP_095088085.1">
    <property type="nucleotide sequence ID" value="NZ_BMDM01000005.1"/>
</dbReference>
<dbReference type="InterPro" id="IPR017459">
    <property type="entry name" value="Glycosyl_Trfase_fam3_N_dom"/>
</dbReference>
<feature type="binding site" evidence="5">
    <location>
        <position position="78"/>
    </location>
    <ligand>
        <name>5-phospho-alpha-D-ribose 1-diphosphate</name>
        <dbReference type="ChEBI" id="CHEBI:58017"/>
    </ligand>
</feature>
<dbReference type="OrthoDB" id="9806430at2"/>
<dbReference type="Pfam" id="PF02885">
    <property type="entry name" value="Glycos_trans_3N"/>
    <property type="match status" value="1"/>
</dbReference>
<evidence type="ECO:0000256" key="5">
    <source>
        <dbReference type="HAMAP-Rule" id="MF_00211"/>
    </source>
</evidence>
<keyword evidence="2 5" id="KW-0808">Transferase</keyword>
<dbReference type="GO" id="GO:0005829">
    <property type="term" value="C:cytosol"/>
    <property type="evidence" value="ECO:0007669"/>
    <property type="project" value="TreeGrafter"/>
</dbReference>
<comment type="cofactor">
    <cofactor evidence="5">
        <name>Mg(2+)</name>
        <dbReference type="ChEBI" id="CHEBI:18420"/>
    </cofactor>
    <text evidence="5">Binds 2 magnesium ions per monomer.</text>
</comment>
<dbReference type="HAMAP" id="MF_00211">
    <property type="entry name" value="TrpD"/>
    <property type="match status" value="1"/>
</dbReference>
<dbReference type="SUPFAM" id="SSF47648">
    <property type="entry name" value="Nucleoside phosphorylase/phosphoribosyltransferase N-terminal domain"/>
    <property type="match status" value="1"/>
</dbReference>
<keyword evidence="5" id="KW-0479">Metal-binding</keyword>
<dbReference type="EMBL" id="LT906462">
    <property type="protein sequence ID" value="SNV68485.1"/>
    <property type="molecule type" value="Genomic_DNA"/>
</dbReference>
<dbReference type="Proteomes" id="UP000242084">
    <property type="component" value="Chromosome 1"/>
</dbReference>
<organism evidence="8 9">
    <name type="scientific">Mammaliicoccus stepanovicii</name>
    <dbReference type="NCBI Taxonomy" id="643214"/>
    <lineage>
        <taxon>Bacteria</taxon>
        <taxon>Bacillati</taxon>
        <taxon>Bacillota</taxon>
        <taxon>Bacilli</taxon>
        <taxon>Bacillales</taxon>
        <taxon>Staphylococcaceae</taxon>
        <taxon>Mammaliicoccus</taxon>
    </lineage>
</organism>
<evidence type="ECO:0000259" key="7">
    <source>
        <dbReference type="Pfam" id="PF02885"/>
    </source>
</evidence>
<comment type="function">
    <text evidence="5">Catalyzes the transfer of the phosphoribosyl group of 5-phosphorylribose-1-pyrophosphate (PRPP) to anthranilate to yield N-(5'-phosphoribosyl)-anthranilate (PRA).</text>
</comment>
<comment type="similarity">
    <text evidence="5">Belongs to the anthranilate phosphoribosyltransferase family.</text>
</comment>
<gene>
    <name evidence="5 8" type="primary">trpD</name>
    <name evidence="8" type="ORF">SAMEA4384403_01401</name>
</gene>
<dbReference type="GO" id="GO:0000162">
    <property type="term" value="P:L-tryptophan biosynthetic process"/>
    <property type="evidence" value="ECO:0007669"/>
    <property type="project" value="UniProtKB-UniRule"/>
</dbReference>
<keyword evidence="1 5" id="KW-0328">Glycosyltransferase</keyword>
<feature type="binding site" evidence="5">
    <location>
        <position position="109"/>
    </location>
    <ligand>
        <name>anthranilate</name>
        <dbReference type="ChEBI" id="CHEBI:16567"/>
        <label>1</label>
    </ligand>
</feature>
<dbReference type="SUPFAM" id="SSF52418">
    <property type="entry name" value="Nucleoside phosphorylase/phosphoribosyltransferase catalytic domain"/>
    <property type="match status" value="1"/>
</dbReference>
<dbReference type="Gene3D" id="3.40.1030.10">
    <property type="entry name" value="Nucleoside phosphorylase/phosphoribosyltransferase catalytic domain"/>
    <property type="match status" value="1"/>
</dbReference>
<dbReference type="InterPro" id="IPR005940">
    <property type="entry name" value="Anthranilate_Pribosyl_Tfrase"/>
</dbReference>
<feature type="binding site" evidence="5">
    <location>
        <position position="78"/>
    </location>
    <ligand>
        <name>anthranilate</name>
        <dbReference type="ChEBI" id="CHEBI:16567"/>
        <label>1</label>
    </ligand>
</feature>
<feature type="binding site" evidence="5">
    <location>
        <begin position="81"/>
        <end position="82"/>
    </location>
    <ligand>
        <name>5-phospho-alpha-D-ribose 1-diphosphate</name>
        <dbReference type="ChEBI" id="CHEBI:58017"/>
    </ligand>
</feature>
<feature type="binding site" evidence="5">
    <location>
        <position position="90"/>
    </location>
    <ligand>
        <name>Mg(2+)</name>
        <dbReference type="ChEBI" id="CHEBI:18420"/>
        <label>1</label>
    </ligand>
</feature>
<feature type="domain" description="Glycosyl transferase family 3" evidence="6">
    <location>
        <begin position="76"/>
        <end position="322"/>
    </location>
</feature>
<feature type="binding site" evidence="5">
    <location>
        <position position="86"/>
    </location>
    <ligand>
        <name>5-phospho-alpha-D-ribose 1-diphosphate</name>
        <dbReference type="ChEBI" id="CHEBI:58017"/>
    </ligand>
</feature>
<dbReference type="GO" id="GO:0000287">
    <property type="term" value="F:magnesium ion binding"/>
    <property type="evidence" value="ECO:0007669"/>
    <property type="project" value="UniProtKB-UniRule"/>
</dbReference>
<protein>
    <recommendedName>
        <fullName evidence="5">Anthranilate phosphoribosyltransferase</fullName>
        <ecNumber evidence="5">2.4.2.18</ecNumber>
    </recommendedName>
</protein>
<dbReference type="Gene3D" id="1.20.970.10">
    <property type="entry name" value="Transferase, Pyrimidine Nucleoside Phosphorylase, Chain C"/>
    <property type="match status" value="1"/>
</dbReference>
<keyword evidence="5" id="KW-0028">Amino-acid biosynthesis</keyword>
<keyword evidence="9" id="KW-1185">Reference proteome</keyword>
<keyword evidence="3 5" id="KW-0822">Tryptophan biosynthesis</keyword>
<evidence type="ECO:0000259" key="6">
    <source>
        <dbReference type="Pfam" id="PF00591"/>
    </source>
</evidence>
<evidence type="ECO:0000256" key="4">
    <source>
        <dbReference type="ARBA" id="ARBA00023141"/>
    </source>
</evidence>
<name>A0A239ZBG4_9STAP</name>
<dbReference type="GO" id="GO:0004048">
    <property type="term" value="F:anthranilate phosphoribosyltransferase activity"/>
    <property type="evidence" value="ECO:0007669"/>
    <property type="project" value="UniProtKB-UniRule"/>
</dbReference>
<feature type="binding site" evidence="5">
    <location>
        <position position="223"/>
    </location>
    <ligand>
        <name>Mg(2+)</name>
        <dbReference type="ChEBI" id="CHEBI:18420"/>
        <label>1</label>
    </ligand>
</feature>
<dbReference type="InterPro" id="IPR036320">
    <property type="entry name" value="Glycosyl_Trfase_fam3_N_dom_sf"/>
</dbReference>
<keyword evidence="5" id="KW-0460">Magnesium</keyword>
<evidence type="ECO:0000313" key="9">
    <source>
        <dbReference type="Proteomes" id="UP000242084"/>
    </source>
</evidence>
<evidence type="ECO:0000313" key="8">
    <source>
        <dbReference type="EMBL" id="SNV68485.1"/>
    </source>
</evidence>
<dbReference type="NCBIfam" id="TIGR01245">
    <property type="entry name" value="trpD"/>
    <property type="match status" value="1"/>
</dbReference>
<comment type="subunit">
    <text evidence="5">Homodimer.</text>
</comment>
<dbReference type="PANTHER" id="PTHR43285">
    <property type="entry name" value="ANTHRANILATE PHOSPHORIBOSYLTRANSFERASE"/>
    <property type="match status" value="1"/>
</dbReference>
<dbReference type="InterPro" id="IPR000312">
    <property type="entry name" value="Glycosyl_Trfase_fam3"/>
</dbReference>
<feature type="binding site" evidence="5">
    <location>
        <position position="163"/>
    </location>
    <ligand>
        <name>anthranilate</name>
        <dbReference type="ChEBI" id="CHEBI:16567"/>
        <label>2</label>
    </ligand>
</feature>
<feature type="binding site" evidence="5">
    <location>
        <begin position="88"/>
        <end position="91"/>
    </location>
    <ligand>
        <name>5-phospho-alpha-D-ribose 1-diphosphate</name>
        <dbReference type="ChEBI" id="CHEBI:58017"/>
    </ligand>
</feature>
<comment type="pathway">
    <text evidence="5">Amino-acid biosynthesis; L-tryptophan biosynthesis; L-tryptophan from chorismate: step 2/5.</text>
</comment>
<sequence>MNTLKQLIQYRDLNENEMKEFVEFLTDEEKDFSLKVAHLVALSMKGVSSQEITNLAENLIETTYKERPYVQDSICVCGTGGDHSGSFNISTTASFIVAAAGLKVLKHGNKSITSKTGSVDILSALNIHTTPIQEATDVVEQSNLAFLSATETYPIMKAIQPVRKSIPTPTTFNLIGPMIHPYELDYQVMGIYDESKLEIIANALYKMGRKRAIVLHGAGGMDEATLSGDNHIYEVSREYGIKNYKVNAKDFGLQVADNEALKGGTPEENKRITLDILTGVDQGPKRDVVVLNAALALYIGDKVESIANGILMAKHLIDNGEAINILEKVGGEVYDNIG</sequence>
<accession>A0A239ZBG4</accession>
<feature type="binding site" evidence="5">
    <location>
        <position position="223"/>
    </location>
    <ligand>
        <name>Mg(2+)</name>
        <dbReference type="ChEBI" id="CHEBI:18420"/>
        <label>2</label>
    </ligand>
</feature>
<comment type="catalytic activity">
    <reaction evidence="5">
        <text>N-(5-phospho-beta-D-ribosyl)anthranilate + diphosphate = 5-phospho-alpha-D-ribose 1-diphosphate + anthranilate</text>
        <dbReference type="Rhea" id="RHEA:11768"/>
        <dbReference type="ChEBI" id="CHEBI:16567"/>
        <dbReference type="ChEBI" id="CHEBI:18277"/>
        <dbReference type="ChEBI" id="CHEBI:33019"/>
        <dbReference type="ChEBI" id="CHEBI:58017"/>
        <dbReference type="EC" id="2.4.2.18"/>
    </reaction>
</comment>
<dbReference type="UniPathway" id="UPA00035">
    <property type="reaction ID" value="UER00041"/>
</dbReference>
<evidence type="ECO:0000256" key="1">
    <source>
        <dbReference type="ARBA" id="ARBA00022676"/>
    </source>
</evidence>
<proteinExistence type="inferred from homology"/>
<evidence type="ECO:0000256" key="3">
    <source>
        <dbReference type="ARBA" id="ARBA00022822"/>
    </source>
</evidence>
<dbReference type="AlphaFoldDB" id="A0A239ZBG4"/>